<dbReference type="InterPro" id="IPR021994">
    <property type="entry name" value="DUF3592"/>
</dbReference>
<dbReference type="OrthoDB" id="2242169at2"/>
<sequence length="231" mass="25247">MFTKLRLILGIFAVIGFLMLSAGGYFYLSGQAHEKNGIVATGQIIDLEISRSDNGTTYCPVVRFNDGQDDVVFSSSFCSSEYGNSAGDAIDVIYQPGNPGSAVIHSFSGMYGGAIILLGMGGIFALVGAIPLVVMYLKGKSGRRLLQEGMPVKAKITEVILNSMISINGRSPYRIVAQIHDTTNNTVSLYYSENLSFNPEPYIDQEFVTVFLDKKNPEKYHMDISFLPKVK</sequence>
<accession>A0A1B8HMJ0</accession>
<dbReference type="Proteomes" id="UP000092377">
    <property type="component" value="Unassembled WGS sequence"/>
</dbReference>
<proteinExistence type="predicted"/>
<evidence type="ECO:0000313" key="3">
    <source>
        <dbReference type="EMBL" id="OBU10636.1"/>
    </source>
</evidence>
<feature type="domain" description="DUF3592" evidence="2">
    <location>
        <begin position="41"/>
        <end position="107"/>
    </location>
</feature>
<dbReference type="Pfam" id="PF12158">
    <property type="entry name" value="DUF3592"/>
    <property type="match status" value="1"/>
</dbReference>
<keyword evidence="1" id="KW-0472">Membrane</keyword>
<dbReference type="EMBL" id="LZEY01000013">
    <property type="protein sequence ID" value="OBU10636.1"/>
    <property type="molecule type" value="Genomic_DNA"/>
</dbReference>
<keyword evidence="1" id="KW-1133">Transmembrane helix</keyword>
<feature type="transmembrane region" description="Helical" evidence="1">
    <location>
        <begin position="114"/>
        <end position="137"/>
    </location>
</feature>
<reference evidence="4" key="1">
    <citation type="submission" date="2016-06" db="EMBL/GenBank/DDBJ databases">
        <authorList>
            <person name="Butler K."/>
        </authorList>
    </citation>
    <scope>NUCLEOTIDE SEQUENCE [LARGE SCALE GENOMIC DNA]</scope>
    <source>
        <strain evidence="4">GCSL-Mp20</strain>
    </source>
</reference>
<comment type="caution">
    <text evidence="3">The sequence shown here is derived from an EMBL/GenBank/DDBJ whole genome shotgun (WGS) entry which is preliminary data.</text>
</comment>
<organism evidence="3 4">
    <name type="scientific">Morganella psychrotolerans</name>
    <dbReference type="NCBI Taxonomy" id="368603"/>
    <lineage>
        <taxon>Bacteria</taxon>
        <taxon>Pseudomonadati</taxon>
        <taxon>Pseudomonadota</taxon>
        <taxon>Gammaproteobacteria</taxon>
        <taxon>Enterobacterales</taxon>
        <taxon>Morganellaceae</taxon>
        <taxon>Morganella</taxon>
    </lineage>
</organism>
<evidence type="ECO:0000313" key="4">
    <source>
        <dbReference type="Proteomes" id="UP000092377"/>
    </source>
</evidence>
<dbReference type="RefSeq" id="WP_067401606.1">
    <property type="nucleotide sequence ID" value="NZ_LZEY01000013.1"/>
</dbReference>
<dbReference type="AlphaFoldDB" id="A0A1B8HMJ0"/>
<keyword evidence="4" id="KW-1185">Reference proteome</keyword>
<feature type="transmembrane region" description="Helical" evidence="1">
    <location>
        <begin position="7"/>
        <end position="28"/>
    </location>
</feature>
<evidence type="ECO:0000256" key="1">
    <source>
        <dbReference type="SAM" id="Phobius"/>
    </source>
</evidence>
<name>A0A1B8HMJ0_9GAMM</name>
<evidence type="ECO:0000259" key="2">
    <source>
        <dbReference type="Pfam" id="PF12158"/>
    </source>
</evidence>
<protein>
    <recommendedName>
        <fullName evidence="2">DUF3592 domain-containing protein</fullName>
    </recommendedName>
</protein>
<gene>
    <name evidence="3" type="ORF">AYY18_18140</name>
</gene>
<keyword evidence="1" id="KW-0812">Transmembrane</keyword>